<reference evidence="1 2" key="1">
    <citation type="submission" date="2014-12" db="EMBL/GenBank/DDBJ databases">
        <title>Genome sequencing of Photobacterium gaetbulicola AD005a.</title>
        <authorList>
            <person name="Adrian T.G.S."/>
            <person name="Chan K.G."/>
        </authorList>
    </citation>
    <scope>NUCLEOTIDE SEQUENCE [LARGE SCALE GENOMIC DNA]</scope>
    <source>
        <strain evidence="1 2">AD005a</strain>
    </source>
</reference>
<proteinExistence type="predicted"/>
<comment type="caution">
    <text evidence="1">The sequence shown here is derived from an EMBL/GenBank/DDBJ whole genome shotgun (WGS) entry which is preliminary data.</text>
</comment>
<evidence type="ECO:0000313" key="2">
    <source>
        <dbReference type="Proteomes" id="UP000031278"/>
    </source>
</evidence>
<gene>
    <name evidence="1" type="ORF">RJ45_10170</name>
</gene>
<accession>A0A0B9G554</accession>
<dbReference type="RefSeq" id="WP_039461171.1">
    <property type="nucleotide sequence ID" value="NZ_JWLZ01000152.1"/>
</dbReference>
<sequence>MEFALYVIALAIVIFVLVFKDRPIMVLVFEEGKLTQQKGQIPNGFLVGCKDIAHKQPFSGKIKVYKNRFTTKLVFSKSVPAKVKQRVHNVFPYSGGSKKRGRRA</sequence>
<dbReference type="Proteomes" id="UP000031278">
    <property type="component" value="Unassembled WGS sequence"/>
</dbReference>
<dbReference type="Pfam" id="PF12321">
    <property type="entry name" value="DUF3634"/>
    <property type="match status" value="1"/>
</dbReference>
<protein>
    <recommendedName>
        <fullName evidence="3">DUF3634 domain-containing protein</fullName>
    </recommendedName>
</protein>
<organism evidence="1 2">
    <name type="scientific">Photobacterium gaetbulicola</name>
    <dbReference type="NCBI Taxonomy" id="1295392"/>
    <lineage>
        <taxon>Bacteria</taxon>
        <taxon>Pseudomonadati</taxon>
        <taxon>Pseudomonadota</taxon>
        <taxon>Gammaproteobacteria</taxon>
        <taxon>Vibrionales</taxon>
        <taxon>Vibrionaceae</taxon>
        <taxon>Photobacterium</taxon>
    </lineage>
</organism>
<dbReference type="AlphaFoldDB" id="A0A0B9G554"/>
<name>A0A0B9G554_9GAMM</name>
<evidence type="ECO:0000313" key="1">
    <source>
        <dbReference type="EMBL" id="KHT63714.1"/>
    </source>
</evidence>
<dbReference type="EMBL" id="JWLZ01000152">
    <property type="protein sequence ID" value="KHT63714.1"/>
    <property type="molecule type" value="Genomic_DNA"/>
</dbReference>
<dbReference type="InterPro" id="IPR022090">
    <property type="entry name" value="DUF3634"/>
</dbReference>
<evidence type="ECO:0008006" key="3">
    <source>
        <dbReference type="Google" id="ProtNLM"/>
    </source>
</evidence>